<organism evidence="7 8">
    <name type="scientific">Zobellia barbeyronii</name>
    <dbReference type="NCBI Taxonomy" id="2748009"/>
    <lineage>
        <taxon>Bacteria</taxon>
        <taxon>Pseudomonadati</taxon>
        <taxon>Bacteroidota</taxon>
        <taxon>Flavobacteriia</taxon>
        <taxon>Flavobacteriales</taxon>
        <taxon>Flavobacteriaceae</taxon>
        <taxon>Zobellia</taxon>
    </lineage>
</organism>
<feature type="transmembrane region" description="Helical" evidence="6">
    <location>
        <begin position="95"/>
        <end position="120"/>
    </location>
</feature>
<dbReference type="Pfam" id="PF02133">
    <property type="entry name" value="Transp_cyt_pur"/>
    <property type="match status" value="1"/>
</dbReference>
<feature type="transmembrane region" description="Helical" evidence="6">
    <location>
        <begin position="270"/>
        <end position="296"/>
    </location>
</feature>
<gene>
    <name evidence="7" type="ORF">HW347_02780</name>
</gene>
<evidence type="ECO:0000256" key="2">
    <source>
        <dbReference type="ARBA" id="ARBA00008974"/>
    </source>
</evidence>
<keyword evidence="5 6" id="KW-0472">Membrane</keyword>
<accession>A0ABS5W9S9</accession>
<feature type="transmembrane region" description="Helical" evidence="6">
    <location>
        <begin position="334"/>
        <end position="353"/>
    </location>
</feature>
<evidence type="ECO:0000256" key="5">
    <source>
        <dbReference type="ARBA" id="ARBA00023136"/>
    </source>
</evidence>
<evidence type="ECO:0000256" key="1">
    <source>
        <dbReference type="ARBA" id="ARBA00004141"/>
    </source>
</evidence>
<keyword evidence="8" id="KW-1185">Reference proteome</keyword>
<feature type="transmembrane region" description="Helical" evidence="6">
    <location>
        <begin position="230"/>
        <end position="250"/>
    </location>
</feature>
<evidence type="ECO:0000313" key="8">
    <source>
        <dbReference type="Proteomes" id="UP000740413"/>
    </source>
</evidence>
<dbReference type="Gene3D" id="1.10.4160.10">
    <property type="entry name" value="Hydantoin permease"/>
    <property type="match status" value="1"/>
</dbReference>
<evidence type="ECO:0000313" key="7">
    <source>
        <dbReference type="EMBL" id="MBT2160171.1"/>
    </source>
</evidence>
<reference evidence="8" key="2">
    <citation type="submission" date="2023-07" db="EMBL/GenBank/DDBJ databases">
        <title>Zobellia barbeyronii sp. nov., a new marine flavobacterium, isolated from green and red algae.</title>
        <authorList>
            <person name="Nedashkovskaya O.I."/>
            <person name="Otstavnykh N."/>
            <person name="Zhukova N."/>
            <person name="Guzev K."/>
            <person name="Chausova V."/>
            <person name="Tekutyeva L."/>
            <person name="Mikhailov V."/>
            <person name="Isaeva M."/>
        </authorList>
    </citation>
    <scope>NUCLEOTIDE SEQUENCE [LARGE SCALE GENOMIC DNA]</scope>
    <source>
        <strain evidence="8">KMM 6746</strain>
    </source>
</reference>
<comment type="subcellular location">
    <subcellularLocation>
        <location evidence="1">Membrane</location>
        <topology evidence="1">Multi-pass membrane protein</topology>
    </subcellularLocation>
</comment>
<dbReference type="Proteomes" id="UP000740413">
    <property type="component" value="Unassembled WGS sequence"/>
</dbReference>
<evidence type="ECO:0000256" key="6">
    <source>
        <dbReference type="SAM" id="Phobius"/>
    </source>
</evidence>
<dbReference type="InterPro" id="IPR030191">
    <property type="entry name" value="CodB"/>
</dbReference>
<sequence>MADNQYTNTKVQSKDFTSGWLIAVIIAGTGLTLPILYLGSEVALSVGFKNALWAFGLSTLVLTIMCLITTKIGNRSRLSTYMILHFSFGKQGAKIINFIFGITLLGWFSVALELLSVAVVDTALNTLSLQLPKWPIVIVMGALITVTTFFGIKSLEKLANIAVPFLTLFLCYVIYVSFENGMSFQELLDWVPENPKMTLFEAISILIGSSILFPVMMADFSRFIYNDKQSMIAVLGITIGFPLALTFSAIPSIQTGEVDIIKVMQEFGLILPAFALLLVSTWVGNASNLYSTVLTFSTIKTEWSFKKIVIIASVLGIGLALLEFSQYLFDFLNLLGVLAPSISAIYIINFFWVKNQRYELNEITDWEPAALISWVVSSGITFLTYLEIFQLTHAYFIDSFLLGGLIYTLLNWKEIRKAN</sequence>
<comment type="similarity">
    <text evidence="2">Belongs to the purine-cytosine permease (2.A.39) family.</text>
</comment>
<dbReference type="EMBL" id="JACATN010000001">
    <property type="protein sequence ID" value="MBT2160171.1"/>
    <property type="molecule type" value="Genomic_DNA"/>
</dbReference>
<dbReference type="RefSeq" id="WP_214610419.1">
    <property type="nucleotide sequence ID" value="NZ_JACATN010000001.1"/>
</dbReference>
<feature type="transmembrane region" description="Helical" evidence="6">
    <location>
        <begin position="20"/>
        <end position="39"/>
    </location>
</feature>
<keyword evidence="3 6" id="KW-0812">Transmembrane</keyword>
<feature type="transmembrane region" description="Helical" evidence="6">
    <location>
        <begin position="51"/>
        <end position="74"/>
    </location>
</feature>
<reference evidence="7 8" key="1">
    <citation type="submission" date="2020-06" db="EMBL/GenBank/DDBJ databases">
        <authorList>
            <person name="Isaeva M.P."/>
            <person name="Chernysheva N.Y."/>
        </authorList>
    </citation>
    <scope>NUCLEOTIDE SEQUENCE [LARGE SCALE GENOMIC DNA]</scope>
    <source>
        <strain evidence="7 8">KMM 6746</strain>
    </source>
</reference>
<dbReference type="PANTHER" id="PTHR30569:SF0">
    <property type="entry name" value="CYTOSINE PERMEASE"/>
    <property type="match status" value="1"/>
</dbReference>
<dbReference type="PANTHER" id="PTHR30569">
    <property type="entry name" value="CYTOSINE TRANSPORTER CODB"/>
    <property type="match status" value="1"/>
</dbReference>
<feature type="transmembrane region" description="Helical" evidence="6">
    <location>
        <begin position="392"/>
        <end position="410"/>
    </location>
</feature>
<proteinExistence type="inferred from homology"/>
<feature type="transmembrane region" description="Helical" evidence="6">
    <location>
        <begin position="198"/>
        <end position="218"/>
    </location>
</feature>
<dbReference type="InterPro" id="IPR001248">
    <property type="entry name" value="Pur-cyt_permease"/>
</dbReference>
<name>A0ABS5W9S9_9FLAO</name>
<feature type="transmembrane region" description="Helical" evidence="6">
    <location>
        <begin position="308"/>
        <end position="328"/>
    </location>
</feature>
<keyword evidence="4 6" id="KW-1133">Transmembrane helix</keyword>
<feature type="transmembrane region" description="Helical" evidence="6">
    <location>
        <begin position="132"/>
        <end position="151"/>
    </location>
</feature>
<protein>
    <submittedName>
        <fullName evidence="7">Cytosine permease</fullName>
    </submittedName>
</protein>
<evidence type="ECO:0000256" key="3">
    <source>
        <dbReference type="ARBA" id="ARBA00022692"/>
    </source>
</evidence>
<feature type="transmembrane region" description="Helical" evidence="6">
    <location>
        <begin position="158"/>
        <end position="178"/>
    </location>
</feature>
<feature type="transmembrane region" description="Helical" evidence="6">
    <location>
        <begin position="365"/>
        <end position="386"/>
    </location>
</feature>
<comment type="caution">
    <text evidence="7">The sequence shown here is derived from an EMBL/GenBank/DDBJ whole genome shotgun (WGS) entry which is preliminary data.</text>
</comment>
<evidence type="ECO:0000256" key="4">
    <source>
        <dbReference type="ARBA" id="ARBA00022989"/>
    </source>
</evidence>